<evidence type="ECO:0000313" key="1">
    <source>
        <dbReference type="EMBL" id="DAD45783.1"/>
    </source>
</evidence>
<dbReference type="AlphaFoldDB" id="A0A822ZLZ9"/>
<proteinExistence type="predicted"/>
<dbReference type="EMBL" id="DUZY01000007">
    <property type="protein sequence ID" value="DAD45783.1"/>
    <property type="molecule type" value="Genomic_DNA"/>
</dbReference>
<comment type="caution">
    <text evidence="1">The sequence shown here is derived from an EMBL/GenBank/DDBJ whole genome shotgun (WGS) entry which is preliminary data.</text>
</comment>
<protein>
    <submittedName>
        <fullName evidence="1">Uncharacterized protein</fullName>
    </submittedName>
</protein>
<evidence type="ECO:0000313" key="2">
    <source>
        <dbReference type="Proteomes" id="UP000607653"/>
    </source>
</evidence>
<gene>
    <name evidence="1" type="ORF">HUJ06_004013</name>
</gene>
<accession>A0A822ZLZ9</accession>
<name>A0A822ZLZ9_NELNU</name>
<reference evidence="1 2" key="1">
    <citation type="journal article" date="2020" name="Mol. Biol. Evol.">
        <title>Distinct Expression and Methylation Patterns for Genes with Different Fates following a Single Whole-Genome Duplication in Flowering Plants.</title>
        <authorList>
            <person name="Shi T."/>
            <person name="Rahmani R.S."/>
            <person name="Gugger P.F."/>
            <person name="Wang M."/>
            <person name="Li H."/>
            <person name="Zhang Y."/>
            <person name="Li Z."/>
            <person name="Wang Q."/>
            <person name="Van de Peer Y."/>
            <person name="Marchal K."/>
            <person name="Chen J."/>
        </authorList>
    </citation>
    <scope>NUCLEOTIDE SEQUENCE [LARGE SCALE GENOMIC DNA]</scope>
    <source>
        <tissue evidence="1">Leaf</tissue>
    </source>
</reference>
<keyword evidence="2" id="KW-1185">Reference proteome</keyword>
<dbReference type="Proteomes" id="UP000607653">
    <property type="component" value="Unassembled WGS sequence"/>
</dbReference>
<organism evidence="1 2">
    <name type="scientific">Nelumbo nucifera</name>
    <name type="common">Sacred lotus</name>
    <dbReference type="NCBI Taxonomy" id="4432"/>
    <lineage>
        <taxon>Eukaryota</taxon>
        <taxon>Viridiplantae</taxon>
        <taxon>Streptophyta</taxon>
        <taxon>Embryophyta</taxon>
        <taxon>Tracheophyta</taxon>
        <taxon>Spermatophyta</taxon>
        <taxon>Magnoliopsida</taxon>
        <taxon>Proteales</taxon>
        <taxon>Nelumbonaceae</taxon>
        <taxon>Nelumbo</taxon>
    </lineage>
</organism>
<sequence length="225" mass="25656">MHAKDLVITKSSHWQAVEAICKCLPKADIKPSLALVIKPIYSVDGSTLMVAPKKEKVLWVFNFVCKEKANGLYALLTTVHIIPKEEIICCRWESTIFKKPKKIRILTMDISRRKTSKSYTSSSMSRYDSIKHAALSSSVKDSPTVFSSDVLESKFLIVTRPISLLIERNCRNQPPNQENRQNIEVTHKQESYLGFRVLRITHIGIQAAKLHLSELALEPWIAIRR</sequence>